<organism evidence="1 2">
    <name type="scientific">Shimia abyssi</name>
    <dbReference type="NCBI Taxonomy" id="1662395"/>
    <lineage>
        <taxon>Bacteria</taxon>
        <taxon>Pseudomonadati</taxon>
        <taxon>Pseudomonadota</taxon>
        <taxon>Alphaproteobacteria</taxon>
        <taxon>Rhodobacterales</taxon>
        <taxon>Roseobacteraceae</taxon>
    </lineage>
</organism>
<evidence type="ECO:0000313" key="2">
    <source>
        <dbReference type="Proteomes" id="UP000240418"/>
    </source>
</evidence>
<dbReference type="Proteomes" id="UP000240418">
    <property type="component" value="Unassembled WGS sequence"/>
</dbReference>
<protein>
    <submittedName>
        <fullName evidence="1">Uncharacterized protein</fullName>
    </submittedName>
</protein>
<reference evidence="1 2" key="1">
    <citation type="submission" date="2018-03" db="EMBL/GenBank/DDBJ databases">
        <title>Genomic Encyclopedia of Archaeal and Bacterial Type Strains, Phase II (KMG-II): from individual species to whole genera.</title>
        <authorList>
            <person name="Goeker M."/>
        </authorList>
    </citation>
    <scope>NUCLEOTIDE SEQUENCE [LARGE SCALE GENOMIC DNA]</scope>
    <source>
        <strain evidence="1 2">DSM 100673</strain>
    </source>
</reference>
<name>A0A2P8FB83_9RHOB</name>
<proteinExistence type="predicted"/>
<sequence length="41" mass="4602">MSQPEHLTLDIGLLRRLIQAEIDSGFDLSHGLNAEERLLLS</sequence>
<keyword evidence="2" id="KW-1185">Reference proteome</keyword>
<dbReference type="EMBL" id="PYGJ01000008">
    <property type="protein sequence ID" value="PSL18985.1"/>
    <property type="molecule type" value="Genomic_DNA"/>
</dbReference>
<gene>
    <name evidence="1" type="ORF">CLV88_108166</name>
</gene>
<accession>A0A2P8FB83</accession>
<dbReference type="AlphaFoldDB" id="A0A2P8FB83"/>
<comment type="caution">
    <text evidence="1">The sequence shown here is derived from an EMBL/GenBank/DDBJ whole genome shotgun (WGS) entry which is preliminary data.</text>
</comment>
<evidence type="ECO:0000313" key="1">
    <source>
        <dbReference type="EMBL" id="PSL18985.1"/>
    </source>
</evidence>